<dbReference type="RefSeq" id="WP_087281063.1">
    <property type="nucleotide sequence ID" value="NZ_CP021455.1"/>
</dbReference>
<sequence>MSLNFGASIPFVNLLGFTLEKFDGGESEMHFEVLPQYMNTYQVAHGGAVMTLMDVSMATAARSLRLDSGVVTIEMKTSFMRPGLPGATGKLVAKGRVVHHTKSMAFVESHIYNGDGDLCAQGSGTFRYVNRNDGVVFNGAGKPVDPPTD</sequence>
<dbReference type="InterPro" id="IPR029069">
    <property type="entry name" value="HotDog_dom_sf"/>
</dbReference>
<evidence type="ECO:0000256" key="2">
    <source>
        <dbReference type="ARBA" id="ARBA00022801"/>
    </source>
</evidence>
<dbReference type="Proteomes" id="UP000196138">
    <property type="component" value="Chromosome"/>
</dbReference>
<proteinExistence type="inferred from homology"/>
<dbReference type="GO" id="GO:0047617">
    <property type="term" value="F:fatty acyl-CoA hydrolase activity"/>
    <property type="evidence" value="ECO:0007669"/>
    <property type="project" value="InterPro"/>
</dbReference>
<keyword evidence="2" id="KW-0378">Hydrolase</keyword>
<accession>A0A1Y0EP44</accession>
<feature type="domain" description="Thioesterase" evidence="3">
    <location>
        <begin position="42"/>
        <end position="120"/>
    </location>
</feature>
<dbReference type="NCBIfam" id="TIGR00369">
    <property type="entry name" value="unchar_dom_1"/>
    <property type="match status" value="1"/>
</dbReference>
<evidence type="ECO:0000256" key="1">
    <source>
        <dbReference type="ARBA" id="ARBA00008324"/>
    </source>
</evidence>
<dbReference type="InterPro" id="IPR006683">
    <property type="entry name" value="Thioestr_dom"/>
</dbReference>
<gene>
    <name evidence="4" type="ORF">CCO03_11135</name>
</gene>
<keyword evidence="5" id="KW-1185">Reference proteome</keyword>
<dbReference type="Pfam" id="PF03061">
    <property type="entry name" value="4HBT"/>
    <property type="match status" value="1"/>
</dbReference>
<dbReference type="InterPro" id="IPR039298">
    <property type="entry name" value="ACOT13"/>
</dbReference>
<comment type="similarity">
    <text evidence="1">Belongs to the thioesterase PaaI family.</text>
</comment>
<evidence type="ECO:0000259" key="3">
    <source>
        <dbReference type="Pfam" id="PF03061"/>
    </source>
</evidence>
<evidence type="ECO:0000313" key="5">
    <source>
        <dbReference type="Proteomes" id="UP000196138"/>
    </source>
</evidence>
<dbReference type="CDD" id="cd03443">
    <property type="entry name" value="PaaI_thioesterase"/>
    <property type="match status" value="1"/>
</dbReference>
<dbReference type="EMBL" id="CP021455">
    <property type="protein sequence ID" value="ARU05171.1"/>
    <property type="molecule type" value="Genomic_DNA"/>
</dbReference>
<dbReference type="PANTHER" id="PTHR21660">
    <property type="entry name" value="THIOESTERASE SUPERFAMILY MEMBER-RELATED"/>
    <property type="match status" value="1"/>
</dbReference>
<dbReference type="SUPFAM" id="SSF54637">
    <property type="entry name" value="Thioesterase/thiol ester dehydrase-isomerase"/>
    <property type="match status" value="1"/>
</dbReference>
<protein>
    <submittedName>
        <fullName evidence="4">Phenylacetic acid degradation protein</fullName>
    </submittedName>
</protein>
<dbReference type="AlphaFoldDB" id="A0A1Y0EP44"/>
<dbReference type="Gene3D" id="3.10.129.10">
    <property type="entry name" value="Hotdog Thioesterase"/>
    <property type="match status" value="1"/>
</dbReference>
<dbReference type="InterPro" id="IPR003736">
    <property type="entry name" value="PAAI_dom"/>
</dbReference>
<dbReference type="PANTHER" id="PTHR21660:SF1">
    <property type="entry name" value="ACYL-COENZYME A THIOESTERASE 13"/>
    <property type="match status" value="1"/>
</dbReference>
<reference evidence="4 5" key="1">
    <citation type="submission" date="2017-05" db="EMBL/GenBank/DDBJ databases">
        <authorList>
            <person name="Song R."/>
            <person name="Chenine A.L."/>
            <person name="Ruprecht R.M."/>
        </authorList>
    </citation>
    <scope>NUCLEOTIDE SEQUENCE [LARGE SCALE GENOMIC DNA]</scope>
    <source>
        <strain evidence="4 5">DSM 26136</strain>
    </source>
</reference>
<organism evidence="4 5">
    <name type="scientific">Comamonas serinivorans</name>
    <dbReference type="NCBI Taxonomy" id="1082851"/>
    <lineage>
        <taxon>Bacteria</taxon>
        <taxon>Pseudomonadati</taxon>
        <taxon>Pseudomonadota</taxon>
        <taxon>Betaproteobacteria</taxon>
        <taxon>Burkholderiales</taxon>
        <taxon>Comamonadaceae</taxon>
        <taxon>Comamonas</taxon>
    </lineage>
</organism>
<dbReference type="OrthoDB" id="4717506at2"/>
<name>A0A1Y0EP44_9BURK</name>
<evidence type="ECO:0000313" key="4">
    <source>
        <dbReference type="EMBL" id="ARU05171.1"/>
    </source>
</evidence>
<dbReference type="KEGG" id="cser:CCO03_11135"/>